<sequence length="305" mass="32345">MSAAPKRNGLTVVVTGASSGFGKGVAQQLAEEGANVVVAARRTALLKELATGSGPNVLAVTTDISKERDVEKLLDAAVEAFGGVDVWINGAGLGIIGPFTDTPLRDANRLVETNLLGTMYGSYYALRQFQKQKRGTLISLSSFVSQVPLPYGAVYTATKFAITGLSAGLYREMKLEKYDNIHVCTVQPWVTDTPWTEHAANYSGHVIELGPVDAPENVIAAIIGLIDEPKENIDIGFKAKGAIAICQVMPGLVQKLNGQSLLAMLKAAPPAPDTSGSLHEPVAEGTGVSGDMRKRLKRKLTDTKE</sequence>
<dbReference type="PRINTS" id="PR00081">
    <property type="entry name" value="GDHRDH"/>
</dbReference>
<name>A0A3M8P7T4_9BACL</name>
<comment type="caution">
    <text evidence="5">The sequence shown here is derived from an EMBL/GenBank/DDBJ whole genome shotgun (WGS) entry which is preliminary data.</text>
</comment>
<dbReference type="Gene3D" id="3.40.50.720">
    <property type="entry name" value="NAD(P)-binding Rossmann-like Domain"/>
    <property type="match status" value="1"/>
</dbReference>
<keyword evidence="6" id="KW-1185">Reference proteome</keyword>
<dbReference type="InterPro" id="IPR036291">
    <property type="entry name" value="NAD(P)-bd_dom_sf"/>
</dbReference>
<comment type="similarity">
    <text evidence="1 3">Belongs to the short-chain dehydrogenases/reductases (SDR) family.</text>
</comment>
<keyword evidence="2" id="KW-0560">Oxidoreductase</keyword>
<dbReference type="PANTHER" id="PTHR44196">
    <property type="entry name" value="DEHYDROGENASE/REDUCTASE SDR FAMILY MEMBER 7B"/>
    <property type="match status" value="1"/>
</dbReference>
<dbReference type="GO" id="GO:0016020">
    <property type="term" value="C:membrane"/>
    <property type="evidence" value="ECO:0007669"/>
    <property type="project" value="TreeGrafter"/>
</dbReference>
<dbReference type="InterPro" id="IPR002347">
    <property type="entry name" value="SDR_fam"/>
</dbReference>
<dbReference type="AlphaFoldDB" id="A0A3M8P7T4"/>
<proteinExistence type="inferred from homology"/>
<dbReference type="Pfam" id="PF00106">
    <property type="entry name" value="adh_short"/>
    <property type="match status" value="1"/>
</dbReference>
<accession>A0A3M8P7T4</accession>
<dbReference type="OrthoDB" id="9775296at2"/>
<evidence type="ECO:0000256" key="3">
    <source>
        <dbReference type="RuleBase" id="RU000363"/>
    </source>
</evidence>
<dbReference type="RefSeq" id="WP_123164912.1">
    <property type="nucleotide sequence ID" value="NZ_RIAX01000004.1"/>
</dbReference>
<reference evidence="5 6" key="1">
    <citation type="journal article" date="2018" name="Int. J. Syst. Evol. Microbiol.">
        <title>Planococcus salinus sp. nov., a moderately halophilic bacterium isolated from a saline-alkali soil.</title>
        <authorList>
            <person name="Gan L."/>
        </authorList>
    </citation>
    <scope>NUCLEOTIDE SEQUENCE [LARGE SCALE GENOMIC DNA]</scope>
    <source>
        <strain evidence="5 6">LCB217</strain>
    </source>
</reference>
<dbReference type="PANTHER" id="PTHR44196:SF1">
    <property type="entry name" value="DEHYDROGENASE_REDUCTASE SDR FAMILY MEMBER 7B"/>
    <property type="match status" value="1"/>
</dbReference>
<evidence type="ECO:0000313" key="5">
    <source>
        <dbReference type="EMBL" id="RNF39717.1"/>
    </source>
</evidence>
<dbReference type="GO" id="GO:0016491">
    <property type="term" value="F:oxidoreductase activity"/>
    <property type="evidence" value="ECO:0007669"/>
    <property type="project" value="UniProtKB-KW"/>
</dbReference>
<dbReference type="Proteomes" id="UP000275473">
    <property type="component" value="Unassembled WGS sequence"/>
</dbReference>
<dbReference type="PRINTS" id="PR00080">
    <property type="entry name" value="SDRFAMILY"/>
</dbReference>
<gene>
    <name evidence="5" type="ORF">EEX84_07035</name>
</gene>
<organism evidence="5 6">
    <name type="scientific">Planococcus salinus</name>
    <dbReference type="NCBI Taxonomy" id="1848460"/>
    <lineage>
        <taxon>Bacteria</taxon>
        <taxon>Bacillati</taxon>
        <taxon>Bacillota</taxon>
        <taxon>Bacilli</taxon>
        <taxon>Bacillales</taxon>
        <taxon>Caryophanaceae</taxon>
        <taxon>Planococcus</taxon>
    </lineage>
</organism>
<evidence type="ECO:0000313" key="6">
    <source>
        <dbReference type="Proteomes" id="UP000275473"/>
    </source>
</evidence>
<evidence type="ECO:0000256" key="1">
    <source>
        <dbReference type="ARBA" id="ARBA00006484"/>
    </source>
</evidence>
<protein>
    <submittedName>
        <fullName evidence="5">SDR family NAD(P)-dependent oxidoreductase</fullName>
    </submittedName>
</protein>
<dbReference type="EMBL" id="RIAX01000004">
    <property type="protein sequence ID" value="RNF39717.1"/>
    <property type="molecule type" value="Genomic_DNA"/>
</dbReference>
<feature type="region of interest" description="Disordered" evidence="4">
    <location>
        <begin position="269"/>
        <end position="305"/>
    </location>
</feature>
<evidence type="ECO:0000256" key="2">
    <source>
        <dbReference type="ARBA" id="ARBA00023002"/>
    </source>
</evidence>
<dbReference type="SUPFAM" id="SSF51735">
    <property type="entry name" value="NAD(P)-binding Rossmann-fold domains"/>
    <property type="match status" value="1"/>
</dbReference>
<evidence type="ECO:0000256" key="4">
    <source>
        <dbReference type="SAM" id="MobiDB-lite"/>
    </source>
</evidence>